<keyword evidence="1" id="KW-0472">Membrane</keyword>
<feature type="transmembrane region" description="Helical" evidence="1">
    <location>
        <begin position="103"/>
        <end position="125"/>
    </location>
</feature>
<dbReference type="PANTHER" id="PTHR37309">
    <property type="entry name" value="SLR0284 PROTEIN"/>
    <property type="match status" value="1"/>
</dbReference>
<sequence>MNLVLRVLATAAAVWVAGLLVPGIHIAASGVGGAEGAGTVVTLLIVAVVIGLVNAVVKPIVEAFSGCMILLTLGLFLLVINAAMLMLSAWICARLGVPFTVEGWGAAFLGSIVVSIVSGLINGLTGVNRDSDQGR</sequence>
<evidence type="ECO:0000313" key="2">
    <source>
        <dbReference type="EMBL" id="NIH58601.1"/>
    </source>
</evidence>
<comment type="caution">
    <text evidence="2">The sequence shown here is derived from an EMBL/GenBank/DDBJ whole genome shotgun (WGS) entry which is preliminary data.</text>
</comment>
<dbReference type="InterPro" id="IPR007165">
    <property type="entry name" value="Phage_holin_4_2"/>
</dbReference>
<proteinExistence type="predicted"/>
<evidence type="ECO:0000256" key="1">
    <source>
        <dbReference type="SAM" id="Phobius"/>
    </source>
</evidence>
<organism evidence="2 3">
    <name type="scientific">Brooklawnia cerclae</name>
    <dbReference type="NCBI Taxonomy" id="349934"/>
    <lineage>
        <taxon>Bacteria</taxon>
        <taxon>Bacillati</taxon>
        <taxon>Actinomycetota</taxon>
        <taxon>Actinomycetes</taxon>
        <taxon>Propionibacteriales</taxon>
        <taxon>Propionibacteriaceae</taxon>
        <taxon>Brooklawnia</taxon>
    </lineage>
</organism>
<feature type="transmembrane region" description="Helical" evidence="1">
    <location>
        <begin position="37"/>
        <end position="57"/>
    </location>
</feature>
<dbReference type="Pfam" id="PF04020">
    <property type="entry name" value="Phage_holin_4_2"/>
    <property type="match status" value="1"/>
</dbReference>
<dbReference type="PANTHER" id="PTHR37309:SF1">
    <property type="entry name" value="SLR0284 PROTEIN"/>
    <property type="match status" value="1"/>
</dbReference>
<accession>A0ABX0SP78</accession>
<name>A0ABX0SP78_9ACTN</name>
<feature type="transmembrane region" description="Helical" evidence="1">
    <location>
        <begin position="69"/>
        <end position="91"/>
    </location>
</feature>
<keyword evidence="3" id="KW-1185">Reference proteome</keyword>
<keyword evidence="1" id="KW-1133">Transmembrane helix</keyword>
<keyword evidence="1" id="KW-0812">Transmembrane</keyword>
<dbReference type="RefSeq" id="WP_167171360.1">
    <property type="nucleotide sequence ID" value="NZ_BAAAOO010000006.1"/>
</dbReference>
<protein>
    <submittedName>
        <fullName evidence="2">Membrane protein</fullName>
    </submittedName>
</protein>
<evidence type="ECO:0000313" key="3">
    <source>
        <dbReference type="Proteomes" id="UP000749311"/>
    </source>
</evidence>
<gene>
    <name evidence="2" type="ORF">FB473_003298</name>
</gene>
<dbReference type="Proteomes" id="UP000749311">
    <property type="component" value="Unassembled WGS sequence"/>
</dbReference>
<reference evidence="2 3" key="1">
    <citation type="submission" date="2020-02" db="EMBL/GenBank/DDBJ databases">
        <title>Sequencing the genomes of 1000 actinobacteria strains.</title>
        <authorList>
            <person name="Klenk H.-P."/>
        </authorList>
    </citation>
    <scope>NUCLEOTIDE SEQUENCE [LARGE SCALE GENOMIC DNA]</scope>
    <source>
        <strain evidence="2 3">DSM 19609</strain>
    </source>
</reference>
<dbReference type="EMBL" id="JAAMOZ010000004">
    <property type="protein sequence ID" value="NIH58601.1"/>
    <property type="molecule type" value="Genomic_DNA"/>
</dbReference>